<dbReference type="Proteomes" id="UP000187464">
    <property type="component" value="Chromosome I"/>
</dbReference>
<evidence type="ECO:0000313" key="2">
    <source>
        <dbReference type="Proteomes" id="UP000187464"/>
    </source>
</evidence>
<name>A0A1R3STQ7_9BACT</name>
<evidence type="ECO:0000313" key="1">
    <source>
        <dbReference type="EMBL" id="SCD18971.1"/>
    </source>
</evidence>
<dbReference type="KEGG" id="psac:PSM36_0135"/>
<accession>A0A1R3STQ7</accession>
<sequence>MSKKQKQSPQILSPENYIRQRARNIPIFRCFVNEGWEEEGLAHVTIARKHVNGNITYCSYLVDLKCLGIKDTLYEFNVPEYAFDEYKGKLETGLDMLECEYNLVHNIIHAGWEYAEDIGFEPHKDFLSTTQYMLEEDSDEIPLIDIHCGGENGKPLFVQGPFEDETMVRMIMHRLEKQLGAGNYDYILGLDDSFYDSYGDEEDEDGDIRDEEDDFLDEYSGNSYEENAAIFLELTQHLENTGPEEGIFESDRDDEDPYEEEDFRRIGALTDLLYGDLTDFKEVNRWVTKWSKEARDYTITNDAYWQMLGLQNENDITYEDLSYLTKENDEAKLGEYIRGRWGELPYTLFLEIHSLDDEEERRVRIAGALKQYPDYALFKSEEKVIKILDKKLKKTELSFKSLFGERAEITPYEYMNLQMERLHYFMSTSDLAGIEALYLFNDPEIYAEYEQVALFLSILYATRISMLRIFLLKS</sequence>
<gene>
    <name evidence="1" type="ORF">PSM36_0135</name>
</gene>
<dbReference type="RefSeq" id="WP_076928352.1">
    <property type="nucleotide sequence ID" value="NZ_DAMBAO010000055.1"/>
</dbReference>
<dbReference type="EMBL" id="LT605205">
    <property type="protein sequence ID" value="SCD18971.1"/>
    <property type="molecule type" value="Genomic_DNA"/>
</dbReference>
<keyword evidence="2" id="KW-1185">Reference proteome</keyword>
<dbReference type="AlphaFoldDB" id="A0A1R3STQ7"/>
<protein>
    <submittedName>
        <fullName evidence="1">Uncharacterized protein</fullName>
    </submittedName>
</protein>
<proteinExistence type="predicted"/>
<organism evidence="1 2">
    <name type="scientific">Proteiniphilum saccharofermentans</name>
    <dbReference type="NCBI Taxonomy" id="1642647"/>
    <lineage>
        <taxon>Bacteria</taxon>
        <taxon>Pseudomonadati</taxon>
        <taxon>Bacteroidota</taxon>
        <taxon>Bacteroidia</taxon>
        <taxon>Bacteroidales</taxon>
        <taxon>Dysgonomonadaceae</taxon>
        <taxon>Proteiniphilum</taxon>
    </lineage>
</organism>
<reference evidence="1 2" key="1">
    <citation type="submission" date="2016-08" db="EMBL/GenBank/DDBJ databases">
        <authorList>
            <person name="Seilhamer J.J."/>
        </authorList>
    </citation>
    <scope>NUCLEOTIDE SEQUENCE [LARGE SCALE GENOMIC DNA]</scope>
    <source>
        <strain evidence="1">M3/6</strain>
    </source>
</reference>